<evidence type="ECO:0000313" key="4">
    <source>
        <dbReference type="Proteomes" id="UP000608955"/>
    </source>
</evidence>
<feature type="region of interest" description="Disordered" evidence="1">
    <location>
        <begin position="443"/>
        <end position="551"/>
    </location>
</feature>
<comment type="caution">
    <text evidence="3">The sequence shown here is derived from an EMBL/GenBank/DDBJ whole genome shotgun (WGS) entry which is preliminary data.</text>
</comment>
<evidence type="ECO:0000256" key="1">
    <source>
        <dbReference type="SAM" id="MobiDB-lite"/>
    </source>
</evidence>
<feature type="compositionally biased region" description="Low complexity" evidence="1">
    <location>
        <begin position="472"/>
        <end position="490"/>
    </location>
</feature>
<feature type="domain" description="Ricin B lectin" evidence="2">
    <location>
        <begin position="697"/>
        <end position="827"/>
    </location>
</feature>
<proteinExistence type="predicted"/>
<protein>
    <recommendedName>
        <fullName evidence="2">Ricin B lectin domain-containing protein</fullName>
    </recommendedName>
</protein>
<dbReference type="Proteomes" id="UP000608955">
    <property type="component" value="Unassembled WGS sequence"/>
</dbReference>
<feature type="compositionally biased region" description="Gly residues" evidence="1">
    <location>
        <begin position="912"/>
        <end position="922"/>
    </location>
</feature>
<feature type="region of interest" description="Disordered" evidence="1">
    <location>
        <begin position="902"/>
        <end position="922"/>
    </location>
</feature>
<organism evidence="3 4">
    <name type="scientific">Streptomyces naganishii JCM 4654</name>
    <dbReference type="NCBI Taxonomy" id="1306179"/>
    <lineage>
        <taxon>Bacteria</taxon>
        <taxon>Bacillati</taxon>
        <taxon>Actinomycetota</taxon>
        <taxon>Actinomycetes</taxon>
        <taxon>Kitasatosporales</taxon>
        <taxon>Streptomycetaceae</taxon>
        <taxon>Streptomyces</taxon>
    </lineage>
</organism>
<feature type="compositionally biased region" description="Low complexity" evidence="1">
    <location>
        <begin position="407"/>
        <end position="426"/>
    </location>
</feature>
<reference evidence="3" key="2">
    <citation type="submission" date="2020-09" db="EMBL/GenBank/DDBJ databases">
        <authorList>
            <person name="Sun Q."/>
            <person name="Ohkuma M."/>
        </authorList>
    </citation>
    <scope>NUCLEOTIDE SEQUENCE</scope>
    <source>
        <strain evidence="3">JCM 4654</strain>
    </source>
</reference>
<feature type="compositionally biased region" description="Low complexity" evidence="1">
    <location>
        <begin position="850"/>
        <end position="881"/>
    </location>
</feature>
<gene>
    <name evidence="3" type="ORF">GCM10010508_24080</name>
</gene>
<dbReference type="PROSITE" id="PS50231">
    <property type="entry name" value="RICIN_B_LECTIN"/>
    <property type="match status" value="1"/>
</dbReference>
<feature type="region of interest" description="Disordered" evidence="1">
    <location>
        <begin position="664"/>
        <end position="699"/>
    </location>
</feature>
<dbReference type="Pfam" id="PF00652">
    <property type="entry name" value="Ricin_B_lectin"/>
    <property type="match status" value="1"/>
</dbReference>
<feature type="compositionally biased region" description="Basic and acidic residues" evidence="1">
    <location>
        <begin position="587"/>
        <end position="597"/>
    </location>
</feature>
<feature type="compositionally biased region" description="Low complexity" evidence="1">
    <location>
        <begin position="295"/>
        <end position="310"/>
    </location>
</feature>
<reference evidence="3" key="1">
    <citation type="journal article" date="2014" name="Int. J. Syst. Evol. Microbiol.">
        <title>Complete genome sequence of Corynebacterium casei LMG S-19264T (=DSM 44701T), isolated from a smear-ripened cheese.</title>
        <authorList>
            <consortium name="US DOE Joint Genome Institute (JGI-PGF)"/>
            <person name="Walter F."/>
            <person name="Albersmeier A."/>
            <person name="Kalinowski J."/>
            <person name="Ruckert C."/>
        </authorList>
    </citation>
    <scope>NUCLEOTIDE SEQUENCE</scope>
    <source>
        <strain evidence="3">JCM 4654</strain>
    </source>
</reference>
<dbReference type="InterPro" id="IPR000772">
    <property type="entry name" value="Ricin_B_lectin"/>
</dbReference>
<evidence type="ECO:0000259" key="2">
    <source>
        <dbReference type="SMART" id="SM00458"/>
    </source>
</evidence>
<feature type="region of interest" description="Disordered" evidence="1">
    <location>
        <begin position="403"/>
        <end position="431"/>
    </location>
</feature>
<keyword evidence="4" id="KW-1185">Reference proteome</keyword>
<feature type="region of interest" description="Disordered" evidence="1">
    <location>
        <begin position="842"/>
        <end position="889"/>
    </location>
</feature>
<dbReference type="SUPFAM" id="SSF50370">
    <property type="entry name" value="Ricin B-like lectins"/>
    <property type="match status" value="1"/>
</dbReference>
<dbReference type="AlphaFoldDB" id="A0A918Y1Y1"/>
<dbReference type="EMBL" id="BMVF01000005">
    <property type="protein sequence ID" value="GHD88337.1"/>
    <property type="molecule type" value="Genomic_DNA"/>
</dbReference>
<dbReference type="InterPro" id="IPR035992">
    <property type="entry name" value="Ricin_B-like_lectins"/>
</dbReference>
<accession>A0A918Y1Y1</accession>
<feature type="compositionally biased region" description="Low complexity" evidence="1">
    <location>
        <begin position="529"/>
        <end position="551"/>
    </location>
</feature>
<dbReference type="SMART" id="SM00458">
    <property type="entry name" value="RICIN"/>
    <property type="match status" value="1"/>
</dbReference>
<feature type="region of interest" description="Disordered" evidence="1">
    <location>
        <begin position="279"/>
        <end position="391"/>
    </location>
</feature>
<dbReference type="Gene3D" id="2.80.10.50">
    <property type="match status" value="1"/>
</dbReference>
<feature type="compositionally biased region" description="Basic and acidic residues" evidence="1">
    <location>
        <begin position="902"/>
        <end position="911"/>
    </location>
</feature>
<feature type="region of interest" description="Disordered" evidence="1">
    <location>
        <begin position="569"/>
        <end position="630"/>
    </location>
</feature>
<name>A0A918Y1Y1_9ACTN</name>
<feature type="compositionally biased region" description="Gly residues" evidence="1">
    <location>
        <begin position="491"/>
        <end position="500"/>
    </location>
</feature>
<sequence length="922" mass="92962">MNDPGMSNSPRPPRSFGITDEQLSAELRKWTGASPAVHPVGELLDRHWEAAYAYARLCTDGPHPAGMLTTAAFTRLFGASIRQSGPTAAWRPQLLVTVRRIAAEWSADHRQEMLHPDLLRAAAGDGEPIAARLLPPTDRRLLSRAFQRLPQAARALLWHAEVEAEPLTVPAALLGLDEEGARLELRRARDRLREECLQVHREVAPDQDCLRYFRLLDVTYRREGVGIDPDLRGHLAGCKHCRYTADQLAQFNGDLGTALAEGVLGWGAVPYRNARLAAAAAERTPERPAEPTPARPEAAPPAGRGAGPAPGRRRARPASRRAAAAGDLPGTVPGGPATTGGGPSATVPGRGAAVGGGPSGTAPGQGATAGAGLSGTVPRQGPAVGGAEPAGTVPREAAAAGGLGQVAPTGGAATGPAAAHEPAPTGGPFGAAAGGDFFGFAPRAARSGGEASVPGRRRPGVEAPGAPAKGQGWANGTPGPAGAGEAFAGDGEPGWAGSPGAGADALPDPFGARADAVGGGPIGGEDFFSEASGPTSSAPTPSAPTSSAQTSAASGSFASASSASESFASAFTGPGGTPATRAASAGDGERRFPRGRAEAAAAMRRGVARKADTATGPRAAEGRSAKRAARRTARQRNLAIAVATVSGLVVLPLVLWAVLGSGDGTAPRAGGQPSEAPGSGARPSGPARTGTGAPGKGTLRGRLHNVASGLCVGVTGGKVVAGAETELAKCSGTPGQQWVYEADGLLRSGADPGLCLDSHLGYSVQLAPCVAASEPAGKYIRYDFTLQGTLVPRFDQDLALTPAATDGAGTLVLKTRAKSDTQRWTIDASQPDLQMEVVNWDADGGTSARPTGTSSATPGPSSTGKPSATPDPAAGATTATTPPDPSVSCDADRYWCGGDGQHHWDHQRGDVHWGGGGGYGGR</sequence>
<evidence type="ECO:0000313" key="3">
    <source>
        <dbReference type="EMBL" id="GHD88337.1"/>
    </source>
</evidence>
<feature type="compositionally biased region" description="Low complexity" evidence="1">
    <location>
        <begin position="320"/>
        <end position="336"/>
    </location>
</feature>